<evidence type="ECO:0000313" key="1">
    <source>
        <dbReference type="EMBL" id="KAL1536791.1"/>
    </source>
</evidence>
<name>A0ABD1FY82_SALDI</name>
<gene>
    <name evidence="1" type="primary">SPA15</name>
    <name evidence="1" type="ORF">AAHA92_29382</name>
</gene>
<protein>
    <submittedName>
        <fullName evidence="1">Senescence-associated protein spa15, chloroplastic</fullName>
    </submittedName>
</protein>
<evidence type="ECO:0000313" key="2">
    <source>
        <dbReference type="Proteomes" id="UP001567538"/>
    </source>
</evidence>
<dbReference type="AlphaFoldDB" id="A0ABD1FY82"/>
<sequence>MNERARNDIVLLSWGIMKLDARAQQDAAFLGSEFLKLDARVREDTQKIDNDVKKRTERLRHVATILKYLAESRLKSAADKHWSDGALEDDLKRADFAAKRRAMEDSLMAGSIVIIQFLKNIHDMMVSKMQRSNCDLTDATDARRHVTLEKNGKTLEFLPGEVSIDRIDAIQEAYESIAVALSVADGIDYTDPEELELLVAALIDLDAMDGKSSVSLLGNSYGVERKAL</sequence>
<dbReference type="Proteomes" id="UP001567538">
    <property type="component" value="Unassembled WGS sequence"/>
</dbReference>
<comment type="caution">
    <text evidence="1">The sequence shown here is derived from an EMBL/GenBank/DDBJ whole genome shotgun (WGS) entry which is preliminary data.</text>
</comment>
<dbReference type="PANTHER" id="PTHR36725">
    <property type="entry name" value="SENESCENCE-ASSOCIATED PROTEIN AAF, CHLOROLPLASTIC"/>
    <property type="match status" value="1"/>
</dbReference>
<dbReference type="EMBL" id="JBEAFC010000011">
    <property type="protein sequence ID" value="KAL1536791.1"/>
    <property type="molecule type" value="Genomic_DNA"/>
</dbReference>
<organism evidence="1 2">
    <name type="scientific">Salvia divinorum</name>
    <name type="common">Maria pastora</name>
    <name type="synonym">Diviner's sage</name>
    <dbReference type="NCBI Taxonomy" id="28513"/>
    <lineage>
        <taxon>Eukaryota</taxon>
        <taxon>Viridiplantae</taxon>
        <taxon>Streptophyta</taxon>
        <taxon>Embryophyta</taxon>
        <taxon>Tracheophyta</taxon>
        <taxon>Spermatophyta</taxon>
        <taxon>Magnoliopsida</taxon>
        <taxon>eudicotyledons</taxon>
        <taxon>Gunneridae</taxon>
        <taxon>Pentapetalae</taxon>
        <taxon>asterids</taxon>
        <taxon>lamiids</taxon>
        <taxon>Lamiales</taxon>
        <taxon>Lamiaceae</taxon>
        <taxon>Nepetoideae</taxon>
        <taxon>Mentheae</taxon>
        <taxon>Salviinae</taxon>
        <taxon>Salvia</taxon>
        <taxon>Salvia subgen. Calosphace</taxon>
    </lineage>
</organism>
<reference evidence="1 2" key="1">
    <citation type="submission" date="2024-06" db="EMBL/GenBank/DDBJ databases">
        <title>A chromosome level genome sequence of Diviner's sage (Salvia divinorum).</title>
        <authorList>
            <person name="Ford S.A."/>
            <person name="Ro D.-K."/>
            <person name="Ness R.W."/>
            <person name="Phillips M.A."/>
        </authorList>
    </citation>
    <scope>NUCLEOTIDE SEQUENCE [LARGE SCALE GENOMIC DNA]</scope>
    <source>
        <strain evidence="1">SAF-2024a</strain>
        <tissue evidence="1">Leaf</tissue>
    </source>
</reference>
<proteinExistence type="predicted"/>
<dbReference type="InterPro" id="IPR044973">
    <property type="entry name" value="AAF-like"/>
</dbReference>
<keyword evidence="2" id="KW-1185">Reference proteome</keyword>
<accession>A0ABD1FY82</accession>
<dbReference type="PANTHER" id="PTHR36725:SF1">
    <property type="entry name" value="SENESCENCE-ASSOCIATED PROTEIN AAF, CHLOROLPLASTIC"/>
    <property type="match status" value="1"/>
</dbReference>